<dbReference type="GO" id="GO:0045944">
    <property type="term" value="P:positive regulation of transcription by RNA polymerase II"/>
    <property type="evidence" value="ECO:0007669"/>
    <property type="project" value="TreeGrafter"/>
</dbReference>
<dbReference type="Proteomes" id="UP000784294">
    <property type="component" value="Unassembled WGS sequence"/>
</dbReference>
<dbReference type="SMART" id="SM00353">
    <property type="entry name" value="HLH"/>
    <property type="match status" value="1"/>
</dbReference>
<reference evidence="2" key="1">
    <citation type="submission" date="2018-11" db="EMBL/GenBank/DDBJ databases">
        <authorList>
            <consortium name="Pathogen Informatics"/>
        </authorList>
    </citation>
    <scope>NUCLEOTIDE SEQUENCE</scope>
</reference>
<dbReference type="GO" id="GO:0007423">
    <property type="term" value="P:sensory organ development"/>
    <property type="evidence" value="ECO:0007669"/>
    <property type="project" value="TreeGrafter"/>
</dbReference>
<dbReference type="GO" id="GO:0046983">
    <property type="term" value="F:protein dimerization activity"/>
    <property type="evidence" value="ECO:0007669"/>
    <property type="project" value="InterPro"/>
</dbReference>
<dbReference type="InterPro" id="IPR050359">
    <property type="entry name" value="bHLH_transcription_factors"/>
</dbReference>
<evidence type="ECO:0000313" key="2">
    <source>
        <dbReference type="EMBL" id="VEL24905.1"/>
    </source>
</evidence>
<dbReference type="PANTHER" id="PTHR19290">
    <property type="entry name" value="BASIC HELIX-LOOP-HELIX PROTEIN NEUROGENIN-RELATED"/>
    <property type="match status" value="1"/>
</dbReference>
<dbReference type="SUPFAM" id="SSF47459">
    <property type="entry name" value="HLH, helix-loop-helix DNA-binding domain"/>
    <property type="match status" value="1"/>
</dbReference>
<dbReference type="InterPro" id="IPR036638">
    <property type="entry name" value="HLH_DNA-bd_sf"/>
</dbReference>
<gene>
    <name evidence="2" type="ORF">PXEA_LOCUS18345</name>
</gene>
<name>A0A448X0S1_9PLAT</name>
<evidence type="ECO:0000313" key="3">
    <source>
        <dbReference type="Proteomes" id="UP000784294"/>
    </source>
</evidence>
<dbReference type="GO" id="GO:0003700">
    <property type="term" value="F:DNA-binding transcription factor activity"/>
    <property type="evidence" value="ECO:0007669"/>
    <property type="project" value="TreeGrafter"/>
</dbReference>
<protein>
    <recommendedName>
        <fullName evidence="1">BHLH domain-containing protein</fullName>
    </recommendedName>
</protein>
<evidence type="ECO:0000259" key="1">
    <source>
        <dbReference type="PROSITE" id="PS50888"/>
    </source>
</evidence>
<dbReference type="PROSITE" id="PS50888">
    <property type="entry name" value="BHLH"/>
    <property type="match status" value="1"/>
</dbReference>
<dbReference type="AlphaFoldDB" id="A0A448X0S1"/>
<comment type="caution">
    <text evidence="2">The sequence shown here is derived from an EMBL/GenBank/DDBJ whole genome shotgun (WGS) entry which is preliminary data.</text>
</comment>
<dbReference type="Pfam" id="PF00010">
    <property type="entry name" value="HLH"/>
    <property type="match status" value="1"/>
</dbReference>
<dbReference type="GO" id="GO:0061564">
    <property type="term" value="P:axon development"/>
    <property type="evidence" value="ECO:0007669"/>
    <property type="project" value="TreeGrafter"/>
</dbReference>
<accession>A0A448X0S1</accession>
<dbReference type="EMBL" id="CAAALY010070472">
    <property type="protein sequence ID" value="VEL24905.1"/>
    <property type="molecule type" value="Genomic_DNA"/>
</dbReference>
<proteinExistence type="predicted"/>
<dbReference type="InterPro" id="IPR011598">
    <property type="entry name" value="bHLH_dom"/>
</dbReference>
<dbReference type="Gene3D" id="4.10.280.10">
    <property type="entry name" value="Helix-loop-helix DNA-binding domain"/>
    <property type="match status" value="1"/>
</dbReference>
<sequence>MRINSLSCAQVNTAFDSLRRVVPKGHVTECQRLSKIATLRLAIQYIRAMHRLLGMTVPLQSALHRREILIHQPYQEHQQQNLLGYSLQTCQSQRGLSMGPYNQPSEFTVSSEELQKQIFLDTPIIEQTLSYSTSANGIDLPSNNHCYLIDREGKSSLSQPIAARVMKSDQEEISILAYEQIEAAQQAESRVRHQNSTQNSVHRELALGTGEQRRHADSEHVLANWSVRDYRLGRNGRENVTTQQTRAGTAKTSKKVFVGRQCPTGSVWIMKERKRKENRDEVEVCEEVRNEEVEAWKGNGKEIGGCGSRNEEYDETEEADCKSLLLLTAGGRLDWPTLRDIYSSTCSSSRIQHDIDKEHVKGKSVPKPIIALISNKLRNSCRERYV</sequence>
<dbReference type="GO" id="GO:0070888">
    <property type="term" value="F:E-box binding"/>
    <property type="evidence" value="ECO:0007669"/>
    <property type="project" value="TreeGrafter"/>
</dbReference>
<dbReference type="GO" id="GO:0005634">
    <property type="term" value="C:nucleus"/>
    <property type="evidence" value="ECO:0007669"/>
    <property type="project" value="TreeGrafter"/>
</dbReference>
<organism evidence="2 3">
    <name type="scientific">Protopolystoma xenopodis</name>
    <dbReference type="NCBI Taxonomy" id="117903"/>
    <lineage>
        <taxon>Eukaryota</taxon>
        <taxon>Metazoa</taxon>
        <taxon>Spiralia</taxon>
        <taxon>Lophotrochozoa</taxon>
        <taxon>Platyhelminthes</taxon>
        <taxon>Monogenea</taxon>
        <taxon>Polyopisthocotylea</taxon>
        <taxon>Polystomatidea</taxon>
        <taxon>Polystomatidae</taxon>
        <taxon>Protopolystoma</taxon>
    </lineage>
</organism>
<keyword evidence="3" id="KW-1185">Reference proteome</keyword>
<dbReference type="OrthoDB" id="10039134at2759"/>
<feature type="domain" description="BHLH" evidence="1">
    <location>
        <begin position="1"/>
        <end position="49"/>
    </location>
</feature>